<evidence type="ECO:0000256" key="1">
    <source>
        <dbReference type="SAM" id="MobiDB-lite"/>
    </source>
</evidence>
<feature type="compositionally biased region" description="Low complexity" evidence="1">
    <location>
        <begin position="438"/>
        <end position="450"/>
    </location>
</feature>
<proteinExistence type="predicted"/>
<evidence type="ECO:0000313" key="3">
    <source>
        <dbReference type="Proteomes" id="UP001309876"/>
    </source>
</evidence>
<dbReference type="InterPro" id="IPR039604">
    <property type="entry name" value="Bfr1"/>
</dbReference>
<organism evidence="2 3">
    <name type="scientific">Lithohypha guttulata</name>
    <dbReference type="NCBI Taxonomy" id="1690604"/>
    <lineage>
        <taxon>Eukaryota</taxon>
        <taxon>Fungi</taxon>
        <taxon>Dikarya</taxon>
        <taxon>Ascomycota</taxon>
        <taxon>Pezizomycotina</taxon>
        <taxon>Eurotiomycetes</taxon>
        <taxon>Chaetothyriomycetidae</taxon>
        <taxon>Chaetothyriales</taxon>
        <taxon>Trichomeriaceae</taxon>
        <taxon>Lithohypha</taxon>
    </lineage>
</organism>
<feature type="compositionally biased region" description="Basic and acidic residues" evidence="1">
    <location>
        <begin position="454"/>
        <end position="491"/>
    </location>
</feature>
<evidence type="ECO:0000313" key="2">
    <source>
        <dbReference type="EMBL" id="KAK5084494.1"/>
    </source>
</evidence>
<dbReference type="Proteomes" id="UP001309876">
    <property type="component" value="Unassembled WGS sequence"/>
</dbReference>
<gene>
    <name evidence="2" type="primary">BFR1</name>
    <name evidence="2" type="ORF">LTR05_005571</name>
</gene>
<dbReference type="GO" id="GO:0005783">
    <property type="term" value="C:endoplasmic reticulum"/>
    <property type="evidence" value="ECO:0007669"/>
    <property type="project" value="TreeGrafter"/>
</dbReference>
<sequence>MADTATAPAADSGSKRPEKPDEAKFKSDLEQAEKAHKKNQEEFNAIRNKLNEARPGKGGSTNDRWQQLVDEQKSIRSKQGEHKSSRQTQQTKYDTNDREIKNLITQQKDARSRVGFKNAQEIEQKIAALMKQVDSGQMKLVDEKKTLTEVSNLRRQMKSFGGLDDLQTKIDAKKNENAELKKTFDNAETKALSDKYEANQKELDEIKAGRDDVNKNFDKLKAEREALYEKQNVSWRAIQDLKDKYYAQRKEYKEYEDKQYQQRRDRQRQERDQYEKERRKRAAEARLEEASSLAYSDEILTAEGIIRHFDPSYTSTESEKGPSKFAASAQRAVDESGFKGMSVMKKEEEDFFTGAGGKKKGKKGNKAANENKFNLSIDIIQGLSKLGVDQPSNQSEVPATVEKLKEKVAYWKANQKAETEKNVEKAKQEIERLEQEAEAASSAASTAPPAKRGPRQDRSKKANMKDAGVDDSAREVNVDADAVAKDEKDATADVAEELKATKIEDAENEEVATA</sequence>
<feature type="compositionally biased region" description="Basic and acidic residues" evidence="1">
    <location>
        <begin position="413"/>
        <end position="435"/>
    </location>
</feature>
<comment type="caution">
    <text evidence="2">The sequence shown here is derived from an EMBL/GenBank/DDBJ whole genome shotgun (WGS) entry which is preliminary data.</text>
</comment>
<reference evidence="2 3" key="1">
    <citation type="submission" date="2023-08" db="EMBL/GenBank/DDBJ databases">
        <title>Black Yeasts Isolated from many extreme environments.</title>
        <authorList>
            <person name="Coleine C."/>
            <person name="Stajich J.E."/>
            <person name="Selbmann L."/>
        </authorList>
    </citation>
    <scope>NUCLEOTIDE SEQUENCE [LARGE SCALE GENOMIC DNA]</scope>
    <source>
        <strain evidence="2 3">CCFEE 5910</strain>
    </source>
</reference>
<protein>
    <submittedName>
        <fullName evidence="2">Multicopy suppressor of BFA (Brefeldin A)</fullName>
    </submittedName>
</protein>
<feature type="region of interest" description="Disordered" evidence="1">
    <location>
        <begin position="1"/>
        <end position="98"/>
    </location>
</feature>
<dbReference type="GO" id="GO:0008298">
    <property type="term" value="P:intracellular mRNA localization"/>
    <property type="evidence" value="ECO:0007669"/>
    <property type="project" value="TreeGrafter"/>
</dbReference>
<feature type="compositionally biased region" description="Basic and acidic residues" evidence="1">
    <location>
        <begin position="13"/>
        <end position="41"/>
    </location>
</feature>
<feature type="compositionally biased region" description="Basic and acidic residues" evidence="1">
    <location>
        <begin position="70"/>
        <end position="84"/>
    </location>
</feature>
<dbReference type="AlphaFoldDB" id="A0AAN7YA44"/>
<feature type="region of interest" description="Disordered" evidence="1">
    <location>
        <begin position="413"/>
        <end position="491"/>
    </location>
</feature>
<dbReference type="GO" id="GO:0003729">
    <property type="term" value="F:mRNA binding"/>
    <property type="evidence" value="ECO:0007669"/>
    <property type="project" value="TreeGrafter"/>
</dbReference>
<accession>A0AAN7YA44</accession>
<name>A0AAN7YA44_9EURO</name>
<dbReference type="GO" id="GO:0042175">
    <property type="term" value="C:nuclear outer membrane-endoplasmic reticulum membrane network"/>
    <property type="evidence" value="ECO:0007669"/>
    <property type="project" value="TreeGrafter"/>
</dbReference>
<keyword evidence="3" id="KW-1185">Reference proteome</keyword>
<dbReference type="PANTHER" id="PTHR31027">
    <property type="entry name" value="NUCLEAR SEGREGATION PROTEIN BFR1"/>
    <property type="match status" value="1"/>
</dbReference>
<dbReference type="GO" id="GO:1990904">
    <property type="term" value="C:ribonucleoprotein complex"/>
    <property type="evidence" value="ECO:0007669"/>
    <property type="project" value="TreeGrafter"/>
</dbReference>
<dbReference type="PANTHER" id="PTHR31027:SF2">
    <property type="entry name" value="LEBERCILIN DOMAIN-CONTAINING PROTEIN"/>
    <property type="match status" value="1"/>
</dbReference>
<dbReference type="EMBL" id="JAVRRJ010000005">
    <property type="protein sequence ID" value="KAK5084494.1"/>
    <property type="molecule type" value="Genomic_DNA"/>
</dbReference>
<feature type="region of interest" description="Disordered" evidence="1">
    <location>
        <begin position="252"/>
        <end position="289"/>
    </location>
</feature>